<dbReference type="PROSITE" id="PS51257">
    <property type="entry name" value="PROKAR_LIPOPROTEIN"/>
    <property type="match status" value="1"/>
</dbReference>
<gene>
    <name evidence="2" type="ORF">ENR64_27980</name>
</gene>
<reference evidence="2" key="1">
    <citation type="journal article" date="2020" name="mSystems">
        <title>Genome- and Community-Level Interaction Insights into Carbon Utilization and Element Cycling Functions of Hydrothermarchaeota in Hydrothermal Sediment.</title>
        <authorList>
            <person name="Zhou Z."/>
            <person name="Liu Y."/>
            <person name="Xu W."/>
            <person name="Pan J."/>
            <person name="Luo Z.H."/>
            <person name="Li M."/>
        </authorList>
    </citation>
    <scope>NUCLEOTIDE SEQUENCE [LARGE SCALE GENOMIC DNA]</scope>
    <source>
        <strain evidence="2">SpSt-418</strain>
    </source>
</reference>
<dbReference type="Pfam" id="PF14247">
    <property type="entry name" value="DUF4344"/>
    <property type="match status" value="1"/>
</dbReference>
<comment type="caution">
    <text evidence="2">The sequence shown here is derived from an EMBL/GenBank/DDBJ whole genome shotgun (WGS) entry which is preliminary data.</text>
</comment>
<dbReference type="AlphaFoldDB" id="A0A7C3PMF3"/>
<protein>
    <recommendedName>
        <fullName evidence="3">Metallopeptidase</fullName>
    </recommendedName>
</protein>
<name>A0A7C3PMF3_9CYAN</name>
<feature type="region of interest" description="Disordered" evidence="1">
    <location>
        <begin position="41"/>
        <end position="70"/>
    </location>
</feature>
<proteinExistence type="predicted"/>
<dbReference type="InterPro" id="IPR025644">
    <property type="entry name" value="DUF4344"/>
</dbReference>
<evidence type="ECO:0008006" key="3">
    <source>
        <dbReference type="Google" id="ProtNLM"/>
    </source>
</evidence>
<evidence type="ECO:0000256" key="1">
    <source>
        <dbReference type="SAM" id="MobiDB-lite"/>
    </source>
</evidence>
<evidence type="ECO:0000313" key="2">
    <source>
        <dbReference type="EMBL" id="HFN01517.1"/>
    </source>
</evidence>
<sequence>MTFRPLGDRPLLSVASLKRLLTSFSLVGLLSGCIVVEEPPTSSAPTAPSGQTTQPAPSPGNAARTLPAQTPQAIKGTGRMKVVYYPVKNPMSQAMKDIYQKTQIFERMSALIDSDIKLPRQVTVELAECGFENAFYEPAKHRIVVCYELTRYFINLYRKLGLSDREAGEKAMFATVFTFFHEAGHMLTNELELPITGREEDAADQFSTIILAERAGEAGEKAAEAAALWFGAADSPATRTRFMDEHSLDQQRFYAIMCLLYGNNPQKYGRTATQLGFQETRKAKCQREYAQVSRSWKALLAPHVRNSRS</sequence>
<dbReference type="EMBL" id="DSRU01000416">
    <property type="protein sequence ID" value="HFN01517.1"/>
    <property type="molecule type" value="Genomic_DNA"/>
</dbReference>
<accession>A0A7C3PMF3</accession>
<organism evidence="2">
    <name type="scientific">Oscillatoriales cyanobacterium SpSt-418</name>
    <dbReference type="NCBI Taxonomy" id="2282169"/>
    <lineage>
        <taxon>Bacteria</taxon>
        <taxon>Bacillati</taxon>
        <taxon>Cyanobacteriota</taxon>
        <taxon>Cyanophyceae</taxon>
        <taxon>Oscillatoriophycideae</taxon>
        <taxon>Oscillatoriales</taxon>
    </lineage>
</organism>